<organism evidence="1">
    <name type="scientific">Sesamum latifolium</name>
    <dbReference type="NCBI Taxonomy" id="2727402"/>
    <lineage>
        <taxon>Eukaryota</taxon>
        <taxon>Viridiplantae</taxon>
        <taxon>Streptophyta</taxon>
        <taxon>Embryophyta</taxon>
        <taxon>Tracheophyta</taxon>
        <taxon>Spermatophyta</taxon>
        <taxon>Magnoliopsida</taxon>
        <taxon>eudicotyledons</taxon>
        <taxon>Gunneridae</taxon>
        <taxon>Pentapetalae</taxon>
        <taxon>asterids</taxon>
        <taxon>lamiids</taxon>
        <taxon>Lamiales</taxon>
        <taxon>Pedaliaceae</taxon>
        <taxon>Sesamum</taxon>
    </lineage>
</organism>
<name>A0AAW2U3A9_9LAMI</name>
<gene>
    <name evidence="1" type="ORF">Slati_3693000</name>
</gene>
<protein>
    <submittedName>
        <fullName evidence="1">Uncharacterized protein</fullName>
    </submittedName>
</protein>
<proteinExistence type="predicted"/>
<accession>A0AAW2U3A9</accession>
<comment type="caution">
    <text evidence="1">The sequence shown here is derived from an EMBL/GenBank/DDBJ whole genome shotgun (WGS) entry which is preliminary data.</text>
</comment>
<dbReference type="EMBL" id="JACGWN010000013">
    <property type="protein sequence ID" value="KAL0411033.1"/>
    <property type="molecule type" value="Genomic_DNA"/>
</dbReference>
<reference evidence="1" key="2">
    <citation type="journal article" date="2024" name="Plant">
        <title>Genomic evolution and insights into agronomic trait innovations of Sesamum species.</title>
        <authorList>
            <person name="Miao H."/>
            <person name="Wang L."/>
            <person name="Qu L."/>
            <person name="Liu H."/>
            <person name="Sun Y."/>
            <person name="Le M."/>
            <person name="Wang Q."/>
            <person name="Wei S."/>
            <person name="Zheng Y."/>
            <person name="Lin W."/>
            <person name="Duan Y."/>
            <person name="Cao H."/>
            <person name="Xiong S."/>
            <person name="Wang X."/>
            <person name="Wei L."/>
            <person name="Li C."/>
            <person name="Ma Q."/>
            <person name="Ju M."/>
            <person name="Zhao R."/>
            <person name="Li G."/>
            <person name="Mu C."/>
            <person name="Tian Q."/>
            <person name="Mei H."/>
            <person name="Zhang T."/>
            <person name="Gao T."/>
            <person name="Zhang H."/>
        </authorList>
    </citation>
    <scope>NUCLEOTIDE SEQUENCE</scope>
    <source>
        <strain evidence="1">KEN1</strain>
    </source>
</reference>
<evidence type="ECO:0000313" key="1">
    <source>
        <dbReference type="EMBL" id="KAL0411033.1"/>
    </source>
</evidence>
<reference evidence="1" key="1">
    <citation type="submission" date="2020-06" db="EMBL/GenBank/DDBJ databases">
        <authorList>
            <person name="Li T."/>
            <person name="Hu X."/>
            <person name="Zhang T."/>
            <person name="Song X."/>
            <person name="Zhang H."/>
            <person name="Dai N."/>
            <person name="Sheng W."/>
            <person name="Hou X."/>
            <person name="Wei L."/>
        </authorList>
    </citation>
    <scope>NUCLEOTIDE SEQUENCE</scope>
    <source>
        <strain evidence="1">KEN1</strain>
        <tissue evidence="1">Leaf</tissue>
    </source>
</reference>
<sequence length="124" mass="14011">MPGAFSSKAYHLLKKSRYDFSTPSRLGKLNPELTDEKIYGLTEVQHELRKQGFHIEQPRTGLSFTPDKPVRVHMIKKDDCVAAQCIAMEKGKNGKSGRPNDNHVSIFNQLGILVPHTFVFSTTR</sequence>
<dbReference type="AlphaFoldDB" id="A0AAW2U3A9"/>